<evidence type="ECO:0000256" key="1">
    <source>
        <dbReference type="SAM" id="Phobius"/>
    </source>
</evidence>
<dbReference type="EMBL" id="LSBA01000006">
    <property type="protein sequence ID" value="KXZ21491.1"/>
    <property type="molecule type" value="Genomic_DNA"/>
</dbReference>
<gene>
    <name evidence="2" type="ORF">AXI58_11030</name>
</gene>
<dbReference type="Proteomes" id="UP000075430">
    <property type="component" value="Unassembled WGS sequence"/>
</dbReference>
<keyword evidence="1" id="KW-0472">Membrane</keyword>
<keyword evidence="1" id="KW-0812">Transmembrane</keyword>
<evidence type="ECO:0000313" key="2">
    <source>
        <dbReference type="EMBL" id="KXZ21491.1"/>
    </source>
</evidence>
<accession>A0A150F8L4</accession>
<reference evidence="3" key="1">
    <citation type="submission" date="2016-02" db="EMBL/GenBank/DDBJ databases">
        <authorList>
            <person name="Dunlap C."/>
        </authorList>
    </citation>
    <scope>NUCLEOTIDE SEQUENCE [LARGE SCALE GENOMIC DNA]</scope>
    <source>
        <strain evidence="3">NRRL B-41092</strain>
    </source>
</reference>
<organism evidence="2 3">
    <name type="scientific">Bacillus nakamurai</name>
    <dbReference type="NCBI Taxonomy" id="1793963"/>
    <lineage>
        <taxon>Bacteria</taxon>
        <taxon>Bacillati</taxon>
        <taxon>Bacillota</taxon>
        <taxon>Bacilli</taxon>
        <taxon>Bacillales</taxon>
        <taxon>Bacillaceae</taxon>
        <taxon>Bacillus</taxon>
    </lineage>
</organism>
<name>A0A150F8L4_9BACI</name>
<sequence>MKGTYFGAMGFSQLGSVIGPWAGGVCIDLLGPNRPSLIFSVLAGMTLLGMPLSAYAYRQVRTAAHSTPEMEKTL</sequence>
<dbReference type="SUPFAM" id="SSF103473">
    <property type="entry name" value="MFS general substrate transporter"/>
    <property type="match status" value="1"/>
</dbReference>
<dbReference type="AlphaFoldDB" id="A0A150F8L4"/>
<dbReference type="InterPro" id="IPR036259">
    <property type="entry name" value="MFS_trans_sf"/>
</dbReference>
<dbReference type="STRING" id="1793963.AXI58_11030"/>
<proteinExistence type="predicted"/>
<feature type="transmembrane region" description="Helical" evidence="1">
    <location>
        <begin position="37"/>
        <end position="57"/>
    </location>
</feature>
<comment type="caution">
    <text evidence="2">The sequence shown here is derived from an EMBL/GenBank/DDBJ whole genome shotgun (WGS) entry which is preliminary data.</text>
</comment>
<keyword evidence="1" id="KW-1133">Transmembrane helix</keyword>
<protein>
    <submittedName>
        <fullName evidence="2">Uncharacterized protein</fullName>
    </submittedName>
</protein>
<evidence type="ECO:0000313" key="3">
    <source>
        <dbReference type="Proteomes" id="UP000075430"/>
    </source>
</evidence>
<keyword evidence="3" id="KW-1185">Reference proteome</keyword>